<dbReference type="HOGENOM" id="CLU_012390_0_2_1"/>
<feature type="compositionally biased region" description="Basic and acidic residues" evidence="1">
    <location>
        <begin position="341"/>
        <end position="352"/>
    </location>
</feature>
<dbReference type="PROSITE" id="PS50090">
    <property type="entry name" value="MYB_LIKE"/>
    <property type="match status" value="1"/>
</dbReference>
<name>A0A0D3CJE9_BRAOL</name>
<evidence type="ECO:0000313" key="3">
    <source>
        <dbReference type="EnsemblPlants" id="Bo5g123420.1"/>
    </source>
</evidence>
<dbReference type="Gramene" id="Bo5g123420.1">
    <property type="protein sequence ID" value="Bo5g123420.1"/>
    <property type="gene ID" value="Bo5g123420"/>
</dbReference>
<feature type="region of interest" description="Disordered" evidence="1">
    <location>
        <begin position="1"/>
        <end position="25"/>
    </location>
</feature>
<reference evidence="3 4" key="1">
    <citation type="journal article" date="2014" name="Genome Biol.">
        <title>Transcriptome and methylome profiling reveals relics of genome dominance in the mesopolyploid Brassica oleracea.</title>
        <authorList>
            <person name="Parkin I.A."/>
            <person name="Koh C."/>
            <person name="Tang H."/>
            <person name="Robinson S.J."/>
            <person name="Kagale S."/>
            <person name="Clarke W.E."/>
            <person name="Town C.D."/>
            <person name="Nixon J."/>
            <person name="Krishnakumar V."/>
            <person name="Bidwell S.L."/>
            <person name="Denoeud F."/>
            <person name="Belcram H."/>
            <person name="Links M.G."/>
            <person name="Just J."/>
            <person name="Clarke C."/>
            <person name="Bender T."/>
            <person name="Huebert T."/>
            <person name="Mason A.S."/>
            <person name="Pires J.C."/>
            <person name="Barker G."/>
            <person name="Moore J."/>
            <person name="Walley P.G."/>
            <person name="Manoli S."/>
            <person name="Batley J."/>
            <person name="Edwards D."/>
            <person name="Nelson M.N."/>
            <person name="Wang X."/>
            <person name="Paterson A.H."/>
            <person name="King G."/>
            <person name="Bancroft I."/>
            <person name="Chalhoub B."/>
            <person name="Sharpe A.G."/>
        </authorList>
    </citation>
    <scope>NUCLEOTIDE SEQUENCE</scope>
    <source>
        <strain evidence="3 4">cv. TO1000</strain>
    </source>
</reference>
<dbReference type="AlphaFoldDB" id="A0A0D3CJE9"/>
<dbReference type="PANTHER" id="PTHR45023">
    <property type="match status" value="1"/>
</dbReference>
<keyword evidence="4" id="KW-1185">Reference proteome</keyword>
<dbReference type="PANTHER" id="PTHR45023:SF4">
    <property type="entry name" value="GLYCINE-RICH PROTEIN-RELATED"/>
    <property type="match status" value="1"/>
</dbReference>
<dbReference type="EnsemblPlants" id="Bo5g123420.1">
    <property type="protein sequence ID" value="Bo5g123420.1"/>
    <property type="gene ID" value="Bo5g123420"/>
</dbReference>
<sequence>MISPRVSRSPRRLRDQSTMKASSSLSLSSTKLRMISPRLSISILDEIEDDLSSSLCISPRRLRDESLGVSRCRSPRGSWNKPSLSRRLTSLRARALLYEIKSKVAEEESSKLRIAFTRPIQILICFFLSSFTWEMDFNPFTEPSNFVELLSSQQNVIFGNVSDSVSQSSPQVPFTDDSNFCEDSQAGPKERRTWTPSDDVVLISLWLNTSKYPVVGNEQRSNAFWKRIADYFSASRKLAGTDKREASHCKNRWHKINDLVCKFAGAYEAASRERTSGQNENDVLKKWCALSTAKKKKEGSSKKRHCEDGSDSTSYKATEEDSALDDEGTRRPPGVKAAKKGSKERLSKKTVDDRKELAQFETMWSLKKRDLVVKERLSKMKLLDILIAKKDSLADYEEALKKKLIHELMSN</sequence>
<dbReference type="InterPro" id="IPR001005">
    <property type="entry name" value="SANT/Myb"/>
</dbReference>
<feature type="region of interest" description="Disordered" evidence="1">
    <location>
        <begin position="298"/>
        <end position="352"/>
    </location>
</feature>
<evidence type="ECO:0000313" key="4">
    <source>
        <dbReference type="Proteomes" id="UP000032141"/>
    </source>
</evidence>
<reference evidence="3" key="2">
    <citation type="submission" date="2015-03" db="UniProtKB">
        <authorList>
            <consortium name="EnsemblPlants"/>
        </authorList>
    </citation>
    <scope>IDENTIFICATION</scope>
</reference>
<accession>A0A0D3CJE9</accession>
<evidence type="ECO:0000259" key="2">
    <source>
        <dbReference type="PROSITE" id="PS50090"/>
    </source>
</evidence>
<organism evidence="3 4">
    <name type="scientific">Brassica oleracea var. oleracea</name>
    <dbReference type="NCBI Taxonomy" id="109376"/>
    <lineage>
        <taxon>Eukaryota</taxon>
        <taxon>Viridiplantae</taxon>
        <taxon>Streptophyta</taxon>
        <taxon>Embryophyta</taxon>
        <taxon>Tracheophyta</taxon>
        <taxon>Spermatophyta</taxon>
        <taxon>Magnoliopsida</taxon>
        <taxon>eudicotyledons</taxon>
        <taxon>Gunneridae</taxon>
        <taxon>Pentapetalae</taxon>
        <taxon>rosids</taxon>
        <taxon>malvids</taxon>
        <taxon>Brassicales</taxon>
        <taxon>Brassicaceae</taxon>
        <taxon>Brassiceae</taxon>
        <taxon>Brassica</taxon>
    </lineage>
</organism>
<feature type="compositionally biased region" description="Basic and acidic residues" evidence="1">
    <location>
        <begin position="298"/>
        <end position="308"/>
    </location>
</feature>
<proteinExistence type="predicted"/>
<evidence type="ECO:0000256" key="1">
    <source>
        <dbReference type="SAM" id="MobiDB-lite"/>
    </source>
</evidence>
<protein>
    <recommendedName>
        <fullName evidence="2">Myb-like domain-containing protein</fullName>
    </recommendedName>
</protein>
<dbReference type="Proteomes" id="UP000032141">
    <property type="component" value="Chromosome C5"/>
</dbReference>
<feature type="domain" description="Myb-like" evidence="2">
    <location>
        <begin position="186"/>
        <end position="257"/>
    </location>
</feature>